<dbReference type="RefSeq" id="WP_394328042.1">
    <property type="nucleotide sequence ID" value="NZ_FOYT01000001.1"/>
</dbReference>
<dbReference type="Proteomes" id="UP000198531">
    <property type="component" value="Unassembled WGS sequence"/>
</dbReference>
<protein>
    <submittedName>
        <fullName evidence="3">Methylated-DNA-[protein]-cysteine S-methyltransferase</fullName>
    </submittedName>
</protein>
<evidence type="ECO:0000313" key="3">
    <source>
        <dbReference type="EMBL" id="SFR40684.1"/>
    </source>
</evidence>
<dbReference type="EMBL" id="FOYT01000001">
    <property type="protein sequence ID" value="SFR40684.1"/>
    <property type="molecule type" value="Genomic_DNA"/>
</dbReference>
<proteinExistence type="predicted"/>
<gene>
    <name evidence="3" type="ORF">SAMN04487947_1035</name>
</gene>
<name>A0A1I6GEQ8_9EURY</name>
<dbReference type="GO" id="GO:0008168">
    <property type="term" value="F:methyltransferase activity"/>
    <property type="evidence" value="ECO:0007669"/>
    <property type="project" value="UniProtKB-KW"/>
</dbReference>
<evidence type="ECO:0000259" key="2">
    <source>
        <dbReference type="Pfam" id="PF01035"/>
    </source>
</evidence>
<keyword evidence="4" id="KW-1185">Reference proteome</keyword>
<dbReference type="InterPro" id="IPR014048">
    <property type="entry name" value="MethylDNA_cys_MeTrfase_DNA-bd"/>
</dbReference>
<sequence>MNVDAGVFARDSDRLGRAIQIGVASGNVISVSFPETAPADADADHPLLDRAFAYLDGDEDHFDDVPVALTVPTDHRRVLDAVRKLPYGETVDFRRVVRMAGMDPEDDDDVATARTALRENPVLLFVPDHRVEDASGATPDEVARRLRGVERD</sequence>
<dbReference type="STRING" id="553469.SAMN04487947_1035"/>
<feature type="domain" description="Methylated-DNA-[protein]-cysteine S-methyltransferase DNA binding" evidence="2">
    <location>
        <begin position="75"/>
        <end position="138"/>
    </location>
</feature>
<keyword evidence="3" id="KW-0808">Transferase</keyword>
<dbReference type="Pfam" id="PF01035">
    <property type="entry name" value="DNA_binding_1"/>
    <property type="match status" value="1"/>
</dbReference>
<reference evidence="4" key="1">
    <citation type="submission" date="2016-10" db="EMBL/GenBank/DDBJ databases">
        <authorList>
            <person name="Varghese N."/>
            <person name="Submissions S."/>
        </authorList>
    </citation>
    <scope>NUCLEOTIDE SEQUENCE [LARGE SCALE GENOMIC DNA]</scope>
    <source>
        <strain evidence="4">CGMCC 1.7736</strain>
    </source>
</reference>
<dbReference type="InterPro" id="IPR036388">
    <property type="entry name" value="WH-like_DNA-bd_sf"/>
</dbReference>
<dbReference type="SUPFAM" id="SSF46767">
    <property type="entry name" value="Methylated DNA-protein cysteine methyltransferase, C-terminal domain"/>
    <property type="match status" value="1"/>
</dbReference>
<evidence type="ECO:0000313" key="4">
    <source>
        <dbReference type="Proteomes" id="UP000198531"/>
    </source>
</evidence>
<dbReference type="GO" id="GO:0032259">
    <property type="term" value="P:methylation"/>
    <property type="evidence" value="ECO:0007669"/>
    <property type="project" value="UniProtKB-KW"/>
</dbReference>
<keyword evidence="3" id="KW-0489">Methyltransferase</keyword>
<dbReference type="InterPro" id="IPR036217">
    <property type="entry name" value="MethylDNA_cys_MeTrfase_DNAb"/>
</dbReference>
<accession>A0A1I6GEQ8</accession>
<evidence type="ECO:0000256" key="1">
    <source>
        <dbReference type="ARBA" id="ARBA00022763"/>
    </source>
</evidence>
<dbReference type="AlphaFoldDB" id="A0A1I6GEQ8"/>
<dbReference type="Gene3D" id="1.10.10.10">
    <property type="entry name" value="Winged helix-like DNA-binding domain superfamily/Winged helix DNA-binding domain"/>
    <property type="match status" value="1"/>
</dbReference>
<keyword evidence="1" id="KW-0227">DNA damage</keyword>
<organism evidence="3 4">
    <name type="scientific">Halogeometricum rufum</name>
    <dbReference type="NCBI Taxonomy" id="553469"/>
    <lineage>
        <taxon>Archaea</taxon>
        <taxon>Methanobacteriati</taxon>
        <taxon>Methanobacteriota</taxon>
        <taxon>Stenosarchaea group</taxon>
        <taxon>Halobacteria</taxon>
        <taxon>Halobacteriales</taxon>
        <taxon>Haloferacaceae</taxon>
        <taxon>Halogeometricum</taxon>
    </lineage>
</organism>
<dbReference type="GO" id="GO:0006281">
    <property type="term" value="P:DNA repair"/>
    <property type="evidence" value="ECO:0007669"/>
    <property type="project" value="InterPro"/>
</dbReference>